<keyword evidence="1" id="KW-0472">Membrane</keyword>
<gene>
    <name evidence="2" type="ORF">chiPu_0003990</name>
</gene>
<evidence type="ECO:0000256" key="1">
    <source>
        <dbReference type="SAM" id="Phobius"/>
    </source>
</evidence>
<evidence type="ECO:0008006" key="4">
    <source>
        <dbReference type="Google" id="ProtNLM"/>
    </source>
</evidence>
<feature type="transmembrane region" description="Helical" evidence="1">
    <location>
        <begin position="47"/>
        <end position="65"/>
    </location>
</feature>
<comment type="caution">
    <text evidence="2">The sequence shown here is derived from an EMBL/GenBank/DDBJ whole genome shotgun (WGS) entry which is preliminary data.</text>
</comment>
<keyword evidence="1" id="KW-0812">Transmembrane</keyword>
<name>A0A401S5H5_CHIPU</name>
<keyword evidence="3" id="KW-1185">Reference proteome</keyword>
<reference evidence="2 3" key="1">
    <citation type="journal article" date="2018" name="Nat. Ecol. Evol.">
        <title>Shark genomes provide insights into elasmobranch evolution and the origin of vertebrates.</title>
        <authorList>
            <person name="Hara Y"/>
            <person name="Yamaguchi K"/>
            <person name="Onimaru K"/>
            <person name="Kadota M"/>
            <person name="Koyanagi M"/>
            <person name="Keeley SD"/>
            <person name="Tatsumi K"/>
            <person name="Tanaka K"/>
            <person name="Motone F"/>
            <person name="Kageyama Y"/>
            <person name="Nozu R"/>
            <person name="Adachi N"/>
            <person name="Nishimura O"/>
            <person name="Nakagawa R"/>
            <person name="Tanegashima C"/>
            <person name="Kiyatake I"/>
            <person name="Matsumoto R"/>
            <person name="Murakumo K"/>
            <person name="Nishida K"/>
            <person name="Terakita A"/>
            <person name="Kuratani S"/>
            <person name="Sato K"/>
            <person name="Hyodo S Kuraku.S."/>
        </authorList>
    </citation>
    <scope>NUCLEOTIDE SEQUENCE [LARGE SCALE GENOMIC DNA]</scope>
</reference>
<dbReference type="OrthoDB" id="9947971at2759"/>
<protein>
    <recommendedName>
        <fullName evidence="4">Protein shisa-5-like</fullName>
    </recommendedName>
</protein>
<dbReference type="EMBL" id="BEZZ01000090">
    <property type="protein sequence ID" value="GCC25579.1"/>
    <property type="molecule type" value="Genomic_DNA"/>
</dbReference>
<feature type="transmembrane region" description="Helical" evidence="1">
    <location>
        <begin position="6"/>
        <end position="27"/>
    </location>
</feature>
<dbReference type="Proteomes" id="UP000287033">
    <property type="component" value="Unassembled WGS sequence"/>
</dbReference>
<evidence type="ECO:0000313" key="3">
    <source>
        <dbReference type="Proteomes" id="UP000287033"/>
    </source>
</evidence>
<organism evidence="2 3">
    <name type="scientific">Chiloscyllium punctatum</name>
    <name type="common">Brownbanded bambooshark</name>
    <name type="synonym">Hemiscyllium punctatum</name>
    <dbReference type="NCBI Taxonomy" id="137246"/>
    <lineage>
        <taxon>Eukaryota</taxon>
        <taxon>Metazoa</taxon>
        <taxon>Chordata</taxon>
        <taxon>Craniata</taxon>
        <taxon>Vertebrata</taxon>
        <taxon>Chondrichthyes</taxon>
        <taxon>Elasmobranchii</taxon>
        <taxon>Galeomorphii</taxon>
        <taxon>Galeoidea</taxon>
        <taxon>Orectolobiformes</taxon>
        <taxon>Hemiscylliidae</taxon>
        <taxon>Chiloscyllium</taxon>
    </lineage>
</organism>
<keyword evidence="1" id="KW-1133">Transmembrane helix</keyword>
<evidence type="ECO:0000313" key="2">
    <source>
        <dbReference type="EMBL" id="GCC25579.1"/>
    </source>
</evidence>
<dbReference type="OMA" id="HIACLLM"/>
<proteinExistence type="predicted"/>
<accession>A0A401S5H5</accession>
<dbReference type="AlphaFoldDB" id="A0A401S5H5"/>
<sequence>MEKLGLHIACLLMVYMTVLPSVAAIDIECSLGFTGVSCRENNTTQKILIGVGVALSILVVVGVMTCCCCGCCACCRSEPPHSTVVTTVACSQQMAAYPQVQGYRPLPLQYHPGQSAVPTVPYSNNHPVAYPNYGQPPTYQEVSTMSQPQIYPATQPFHTPIPGDNPSFMDPVEPHK</sequence>